<evidence type="ECO:0000313" key="1">
    <source>
        <dbReference type="EMBL" id="QHT90100.1"/>
    </source>
</evidence>
<organism evidence="1">
    <name type="scientific">viral metagenome</name>
    <dbReference type="NCBI Taxonomy" id="1070528"/>
    <lineage>
        <taxon>unclassified sequences</taxon>
        <taxon>metagenomes</taxon>
        <taxon>organismal metagenomes</taxon>
    </lineage>
</organism>
<sequence length="99" mass="11504">MNNLYKTRAERATEGVEIIRKLRDLGVSMEDPYLIAAKNVINTWIKEGETMKESIEFPRYGRRLDMVLPKKKTHAATAAFKIVDEETRKQLEWAAHGRE</sequence>
<dbReference type="AlphaFoldDB" id="A0A6C0IC04"/>
<reference evidence="1" key="1">
    <citation type="journal article" date="2020" name="Nature">
        <title>Giant virus diversity and host interactions through global metagenomics.</title>
        <authorList>
            <person name="Schulz F."/>
            <person name="Roux S."/>
            <person name="Paez-Espino D."/>
            <person name="Jungbluth S."/>
            <person name="Walsh D.A."/>
            <person name="Denef V.J."/>
            <person name="McMahon K.D."/>
            <person name="Konstantinidis K.T."/>
            <person name="Eloe-Fadrosh E.A."/>
            <person name="Kyrpides N.C."/>
            <person name="Woyke T."/>
        </authorList>
    </citation>
    <scope>NUCLEOTIDE SEQUENCE</scope>
    <source>
        <strain evidence="1">GVMAG-M-3300023184-62</strain>
    </source>
</reference>
<dbReference type="EMBL" id="MN740152">
    <property type="protein sequence ID" value="QHT90100.1"/>
    <property type="molecule type" value="Genomic_DNA"/>
</dbReference>
<name>A0A6C0IC04_9ZZZZ</name>
<protein>
    <submittedName>
        <fullName evidence="1">Uncharacterized protein</fullName>
    </submittedName>
</protein>
<proteinExistence type="predicted"/>
<accession>A0A6C0IC04</accession>